<comment type="caution">
    <text evidence="9">The sequence shown here is derived from an EMBL/GenBank/DDBJ whole genome shotgun (WGS) entry which is preliminary data.</text>
</comment>
<keyword evidence="6 8" id="KW-1133">Transmembrane helix</keyword>
<feature type="transmembrane region" description="Helical" evidence="8">
    <location>
        <begin position="307"/>
        <end position="325"/>
    </location>
</feature>
<feature type="transmembrane region" description="Helical" evidence="8">
    <location>
        <begin position="276"/>
        <end position="295"/>
    </location>
</feature>
<dbReference type="Proteomes" id="UP000282311">
    <property type="component" value="Unassembled WGS sequence"/>
</dbReference>
<evidence type="ECO:0000256" key="6">
    <source>
        <dbReference type="ARBA" id="ARBA00022989"/>
    </source>
</evidence>
<keyword evidence="10" id="KW-1185">Reference proteome</keyword>
<feature type="transmembrane region" description="Helical" evidence="8">
    <location>
        <begin position="12"/>
        <end position="33"/>
    </location>
</feature>
<evidence type="ECO:0000256" key="7">
    <source>
        <dbReference type="ARBA" id="ARBA00023136"/>
    </source>
</evidence>
<dbReference type="RefSeq" id="WP_193556282.1">
    <property type="nucleotide sequence ID" value="NZ_RBAH01000023.1"/>
</dbReference>
<evidence type="ECO:0000256" key="1">
    <source>
        <dbReference type="ARBA" id="ARBA00004141"/>
    </source>
</evidence>
<accession>A0A3B0BSF7</accession>
<evidence type="ECO:0000313" key="9">
    <source>
        <dbReference type="EMBL" id="RKN74947.1"/>
    </source>
</evidence>
<feature type="transmembrane region" description="Helical" evidence="8">
    <location>
        <begin position="337"/>
        <end position="359"/>
    </location>
</feature>
<dbReference type="InterPro" id="IPR004761">
    <property type="entry name" value="Spore_GerAB"/>
</dbReference>
<evidence type="ECO:0000256" key="2">
    <source>
        <dbReference type="ARBA" id="ARBA00007998"/>
    </source>
</evidence>
<evidence type="ECO:0000256" key="8">
    <source>
        <dbReference type="SAM" id="Phobius"/>
    </source>
</evidence>
<comment type="subcellular location">
    <subcellularLocation>
        <location evidence="1">Membrane</location>
        <topology evidence="1">Multi-pass membrane protein</topology>
    </subcellularLocation>
</comment>
<organism evidence="9 10">
    <name type="scientific">Paenibacillus ginsengarvi</name>
    <dbReference type="NCBI Taxonomy" id="400777"/>
    <lineage>
        <taxon>Bacteria</taxon>
        <taxon>Bacillati</taxon>
        <taxon>Bacillota</taxon>
        <taxon>Bacilli</taxon>
        <taxon>Bacillales</taxon>
        <taxon>Paenibacillaceae</taxon>
        <taxon>Paenibacillus</taxon>
    </lineage>
</organism>
<dbReference type="Pfam" id="PF03845">
    <property type="entry name" value="Spore_permease"/>
    <property type="match status" value="1"/>
</dbReference>
<reference evidence="9 10" key="1">
    <citation type="journal article" date="2007" name="Int. J. Syst. Evol. Microbiol.">
        <title>Paenibacillus ginsengarvi sp. nov., isolated from soil from ginseng cultivation.</title>
        <authorList>
            <person name="Yoon M.H."/>
            <person name="Ten L.N."/>
            <person name="Im W.T."/>
        </authorList>
    </citation>
    <scope>NUCLEOTIDE SEQUENCE [LARGE SCALE GENOMIC DNA]</scope>
    <source>
        <strain evidence="9 10">KCTC 13059</strain>
    </source>
</reference>
<keyword evidence="5 8" id="KW-0812">Transmembrane</keyword>
<feature type="transmembrane region" description="Helical" evidence="8">
    <location>
        <begin position="191"/>
        <end position="208"/>
    </location>
</feature>
<dbReference type="GO" id="GO:0016020">
    <property type="term" value="C:membrane"/>
    <property type="evidence" value="ECO:0007669"/>
    <property type="project" value="UniProtKB-SubCell"/>
</dbReference>
<keyword evidence="3" id="KW-0813">Transport</keyword>
<dbReference type="PANTHER" id="PTHR34975:SF2">
    <property type="entry name" value="SPORE GERMINATION PROTEIN A2"/>
    <property type="match status" value="1"/>
</dbReference>
<dbReference type="GO" id="GO:0009847">
    <property type="term" value="P:spore germination"/>
    <property type="evidence" value="ECO:0007669"/>
    <property type="project" value="InterPro"/>
</dbReference>
<evidence type="ECO:0000256" key="5">
    <source>
        <dbReference type="ARBA" id="ARBA00022692"/>
    </source>
</evidence>
<sequence length="370" mass="40757">MELDRLQSNAKISVLTMYMILMLSVGISNHVLLIPVLLETAKRDAWIGATASCIPVVIWMLLIRVIVSRTGNPFIFDWLSSKYGITVRYILLAIVLVYLLCAGFVSFADTVMWTKITYLPRTPKPAIALVLVLLCYFAARAGIRAIAIVSGLLLPGVVVLGYIVAIGNLQYKDYSLLTPLFTQGYMPALRALAYTSGGIFELILIVLLKHHVKSKIRLRGLLIMGFVAIGLTLGPLTGSIALFGPFEAAEQRYPAFEQWRMLTMGKFISHLDFFSIYQWIAGSFIRVSLMLFLAVDMLGIHNPNKRGYVLVGIAVLMLVAASLPFSDVTLLYALTKWYFPGISGLNTILGIVLLILSLLPAARRKGGEPG</sequence>
<evidence type="ECO:0000256" key="4">
    <source>
        <dbReference type="ARBA" id="ARBA00022544"/>
    </source>
</evidence>
<proteinExistence type="inferred from homology"/>
<protein>
    <submittedName>
        <fullName evidence="9">Spore gernimation protein</fullName>
    </submittedName>
</protein>
<feature type="transmembrane region" description="Helical" evidence="8">
    <location>
        <begin position="152"/>
        <end position="171"/>
    </location>
</feature>
<dbReference type="NCBIfam" id="TIGR00912">
    <property type="entry name" value="2A0309"/>
    <property type="match status" value="1"/>
</dbReference>
<keyword evidence="7 8" id="KW-0472">Membrane</keyword>
<dbReference type="AlphaFoldDB" id="A0A3B0BSF7"/>
<name>A0A3B0BSF7_9BACL</name>
<feature type="transmembrane region" description="Helical" evidence="8">
    <location>
        <begin position="45"/>
        <end position="67"/>
    </location>
</feature>
<feature type="transmembrane region" description="Helical" evidence="8">
    <location>
        <begin position="87"/>
        <end position="106"/>
    </location>
</feature>
<dbReference type="PANTHER" id="PTHR34975">
    <property type="entry name" value="SPORE GERMINATION PROTEIN A2"/>
    <property type="match status" value="1"/>
</dbReference>
<feature type="transmembrane region" description="Helical" evidence="8">
    <location>
        <begin position="126"/>
        <end position="143"/>
    </location>
</feature>
<comment type="similarity">
    <text evidence="2">Belongs to the amino acid-polyamine-organocation (APC) superfamily. Spore germination protein (SGP) (TC 2.A.3.9) family.</text>
</comment>
<gene>
    <name evidence="9" type="ORF">D7M11_25745</name>
</gene>
<evidence type="ECO:0000313" key="10">
    <source>
        <dbReference type="Proteomes" id="UP000282311"/>
    </source>
</evidence>
<dbReference type="EMBL" id="RBAH01000023">
    <property type="protein sequence ID" value="RKN74947.1"/>
    <property type="molecule type" value="Genomic_DNA"/>
</dbReference>
<feature type="transmembrane region" description="Helical" evidence="8">
    <location>
        <begin position="220"/>
        <end position="243"/>
    </location>
</feature>
<evidence type="ECO:0000256" key="3">
    <source>
        <dbReference type="ARBA" id="ARBA00022448"/>
    </source>
</evidence>
<keyword evidence="4" id="KW-0309">Germination</keyword>